<evidence type="ECO:0000256" key="2">
    <source>
        <dbReference type="ARBA" id="ARBA00022448"/>
    </source>
</evidence>
<dbReference type="Pfam" id="PF02386">
    <property type="entry name" value="TrkH"/>
    <property type="match status" value="1"/>
</dbReference>
<evidence type="ECO:0000256" key="6">
    <source>
        <dbReference type="ARBA" id="ARBA00022958"/>
    </source>
</evidence>
<evidence type="ECO:0000256" key="11">
    <source>
        <dbReference type="SAM" id="Phobius"/>
    </source>
</evidence>
<feature type="transmembrane region" description="Helical" evidence="11">
    <location>
        <begin position="140"/>
        <end position="160"/>
    </location>
</feature>
<feature type="transmembrane region" description="Helical" evidence="11">
    <location>
        <begin position="235"/>
        <end position="256"/>
    </location>
</feature>
<dbReference type="STRING" id="745411.B3C1_10932"/>
<keyword evidence="4" id="KW-0633">Potassium transport</keyword>
<keyword evidence="3" id="KW-1003">Cell membrane</keyword>
<evidence type="ECO:0000256" key="5">
    <source>
        <dbReference type="ARBA" id="ARBA00022692"/>
    </source>
</evidence>
<keyword evidence="6" id="KW-0630">Potassium</keyword>
<dbReference type="eggNOG" id="COG0168">
    <property type="taxonomic scope" value="Bacteria"/>
</dbReference>
<feature type="transmembrane region" description="Helical" evidence="11">
    <location>
        <begin position="358"/>
        <end position="378"/>
    </location>
</feature>
<dbReference type="InterPro" id="IPR004772">
    <property type="entry name" value="TrkH"/>
</dbReference>
<name>K2IQ95_9GAMM</name>
<sequence length="453" mass="48622">MKQWHQSIRPRQWQGQRSLAASPPMVLALGFLALILIGAAALCLPWSRVGPLSFWDALFTATSAVTVTGLGVVDTASHFTYLGQGILLVLIQLGGLGFMTFGVLVLLLLAGRVSFSHQFLVKESLNQTQLSDVMRLVRHLARFVLVAEGAGILLLALCWVPQMGWQKGLWHALFYTVSAFNNAGFALSSDSLSQYVASGPVNIIITALFMTGGIGFAVVSELAQKRRFKGLSLHSRVMLLGTLVLSLGGMALLLLIEWHNPATLGGLDTEGKFWAAWFQSVTTRTAGFNTLDMGALLPASVMLMLLLMLIGAGPGSTASGIKVTTFAVLLAATRAFLLRRPQTKLLNRAVPAVLVFKALAVTLLSLMLIFLALFVLCISDSDKHFLDLCFEVVSAFGTVGLSRGITADLSPLGKGVIMVMMFLGRVGPLTLGFLLATPRSHQIRFAEEPVAIG</sequence>
<evidence type="ECO:0000256" key="7">
    <source>
        <dbReference type="ARBA" id="ARBA00022989"/>
    </source>
</evidence>
<dbReference type="GO" id="GO:0015379">
    <property type="term" value="F:potassium:chloride symporter activity"/>
    <property type="evidence" value="ECO:0007669"/>
    <property type="project" value="InterPro"/>
</dbReference>
<proteinExistence type="predicted"/>
<dbReference type="AlphaFoldDB" id="K2IQ95"/>
<dbReference type="PANTHER" id="PTHR32024">
    <property type="entry name" value="TRK SYSTEM POTASSIUM UPTAKE PROTEIN TRKG-RELATED"/>
    <property type="match status" value="1"/>
</dbReference>
<comment type="caution">
    <text evidence="12">The sequence shown here is derived from an EMBL/GenBank/DDBJ whole genome shotgun (WGS) entry which is preliminary data.</text>
</comment>
<feature type="transmembrane region" description="Helical" evidence="11">
    <location>
        <begin position="21"/>
        <end position="47"/>
    </location>
</feature>
<keyword evidence="2" id="KW-0813">Transport</keyword>
<gene>
    <name evidence="12" type="ORF">B3C1_10932</name>
</gene>
<evidence type="ECO:0000256" key="10">
    <source>
        <dbReference type="ARBA" id="ARBA00023303"/>
    </source>
</evidence>
<keyword evidence="9 11" id="KW-0472">Membrane</keyword>
<feature type="transmembrane region" description="Helical" evidence="11">
    <location>
        <begin position="85"/>
        <end position="110"/>
    </location>
</feature>
<feature type="transmembrane region" description="Helical" evidence="11">
    <location>
        <begin position="320"/>
        <end position="338"/>
    </location>
</feature>
<keyword evidence="13" id="KW-1185">Reference proteome</keyword>
<dbReference type="Proteomes" id="UP000006755">
    <property type="component" value="Unassembled WGS sequence"/>
</dbReference>
<keyword evidence="5 11" id="KW-0812">Transmembrane</keyword>
<evidence type="ECO:0000256" key="9">
    <source>
        <dbReference type="ARBA" id="ARBA00023136"/>
    </source>
</evidence>
<feature type="transmembrane region" description="Helical" evidence="11">
    <location>
        <begin position="53"/>
        <end position="73"/>
    </location>
</feature>
<evidence type="ECO:0000313" key="13">
    <source>
        <dbReference type="Proteomes" id="UP000006755"/>
    </source>
</evidence>
<dbReference type="OrthoDB" id="9810952at2"/>
<evidence type="ECO:0000256" key="4">
    <source>
        <dbReference type="ARBA" id="ARBA00022538"/>
    </source>
</evidence>
<keyword evidence="8" id="KW-0406">Ion transport</keyword>
<dbReference type="PANTHER" id="PTHR32024:SF1">
    <property type="entry name" value="KTR SYSTEM POTASSIUM UPTAKE PROTEIN B"/>
    <property type="match status" value="1"/>
</dbReference>
<dbReference type="RefSeq" id="WP_008484837.1">
    <property type="nucleotide sequence ID" value="NZ_AMRI01000014.1"/>
</dbReference>
<protein>
    <submittedName>
        <fullName evidence="12">Na+-transporting ATP synthase</fullName>
    </submittedName>
</protein>
<dbReference type="EMBL" id="AMRI01000014">
    <property type="protein sequence ID" value="EKE72341.1"/>
    <property type="molecule type" value="Genomic_DNA"/>
</dbReference>
<evidence type="ECO:0000256" key="8">
    <source>
        <dbReference type="ARBA" id="ARBA00023065"/>
    </source>
</evidence>
<feature type="transmembrane region" description="Helical" evidence="11">
    <location>
        <begin position="172"/>
        <end position="189"/>
    </location>
</feature>
<dbReference type="InterPro" id="IPR003445">
    <property type="entry name" value="Cat_transpt"/>
</dbReference>
<evidence type="ECO:0000256" key="3">
    <source>
        <dbReference type="ARBA" id="ARBA00022475"/>
    </source>
</evidence>
<keyword evidence="10" id="KW-0407">Ion channel</keyword>
<keyword evidence="7 11" id="KW-1133">Transmembrane helix</keyword>
<comment type="subcellular location">
    <subcellularLocation>
        <location evidence="1">Cell membrane</location>
        <topology evidence="1">Multi-pass membrane protein</topology>
    </subcellularLocation>
</comment>
<feature type="transmembrane region" description="Helical" evidence="11">
    <location>
        <begin position="417"/>
        <end position="436"/>
    </location>
</feature>
<organism evidence="12 13">
    <name type="scientific">Gallaecimonas xiamenensis 3-C-1</name>
    <dbReference type="NCBI Taxonomy" id="745411"/>
    <lineage>
        <taxon>Bacteria</taxon>
        <taxon>Pseudomonadati</taxon>
        <taxon>Pseudomonadota</taxon>
        <taxon>Gammaproteobacteria</taxon>
        <taxon>Enterobacterales</taxon>
        <taxon>Gallaecimonadaceae</taxon>
        <taxon>Gallaecimonas</taxon>
    </lineage>
</organism>
<evidence type="ECO:0000256" key="1">
    <source>
        <dbReference type="ARBA" id="ARBA00004651"/>
    </source>
</evidence>
<dbReference type="NCBIfam" id="TIGR00933">
    <property type="entry name" value="2a38"/>
    <property type="match status" value="1"/>
</dbReference>
<dbReference type="GO" id="GO:0005886">
    <property type="term" value="C:plasma membrane"/>
    <property type="evidence" value="ECO:0007669"/>
    <property type="project" value="UniProtKB-SubCell"/>
</dbReference>
<reference evidence="12 13" key="1">
    <citation type="journal article" date="2012" name="J. Bacteriol.">
        <title>Genome Sequence of Gallaecimonas xiamenensis Type Strain 3-C-1.</title>
        <authorList>
            <person name="Lai Q."/>
            <person name="Wang L."/>
            <person name="Wang W."/>
            <person name="Shao Z."/>
        </authorList>
    </citation>
    <scope>NUCLEOTIDE SEQUENCE [LARGE SCALE GENOMIC DNA]</scope>
    <source>
        <strain evidence="12 13">3-C-1</strain>
    </source>
</reference>
<accession>K2IQ95</accession>
<feature type="transmembrane region" description="Helical" evidence="11">
    <location>
        <begin position="201"/>
        <end position="223"/>
    </location>
</feature>
<evidence type="ECO:0000313" key="12">
    <source>
        <dbReference type="EMBL" id="EKE72341.1"/>
    </source>
</evidence>